<dbReference type="InterPro" id="IPR006175">
    <property type="entry name" value="YjgF/YER057c/UK114"/>
</dbReference>
<dbReference type="OrthoDB" id="9799840at2"/>
<dbReference type="GO" id="GO:0019239">
    <property type="term" value="F:deaminase activity"/>
    <property type="evidence" value="ECO:0007669"/>
    <property type="project" value="TreeGrafter"/>
</dbReference>
<organism evidence="2 3">
    <name type="scientific">Geodermatophilus sabuli</name>
    <dbReference type="NCBI Taxonomy" id="1564158"/>
    <lineage>
        <taxon>Bacteria</taxon>
        <taxon>Bacillati</taxon>
        <taxon>Actinomycetota</taxon>
        <taxon>Actinomycetes</taxon>
        <taxon>Geodermatophilales</taxon>
        <taxon>Geodermatophilaceae</taxon>
        <taxon>Geodermatophilus</taxon>
    </lineage>
</organism>
<gene>
    <name evidence="2" type="ORF">SAMN06893097_103444</name>
</gene>
<dbReference type="Gene3D" id="3.30.1330.40">
    <property type="entry name" value="RutC-like"/>
    <property type="match status" value="1"/>
</dbReference>
<dbReference type="EMBL" id="OBDO01000003">
    <property type="protein sequence ID" value="SNX96275.1"/>
    <property type="molecule type" value="Genomic_DNA"/>
</dbReference>
<sequence length="147" mass="15367">MTVTLHRKPKGLGEPLGRYSHVAVVADGDPVFIAGQVGMTQDGELYGDGSFADQVRGAYANLGTALAAVGGTFADIAKMTTYLVGGGTHLPEFMSVRGEVFAEIYPDGDYPPNTLLFVERLVEEPLLIEIEAIAAVPGAAEVGVDDA</sequence>
<dbReference type="Proteomes" id="UP000219514">
    <property type="component" value="Unassembled WGS sequence"/>
</dbReference>
<dbReference type="CDD" id="cd00448">
    <property type="entry name" value="YjgF_YER057c_UK114_family"/>
    <property type="match status" value="1"/>
</dbReference>
<proteinExistence type="inferred from homology"/>
<dbReference type="RefSeq" id="WP_097206266.1">
    <property type="nucleotide sequence ID" value="NZ_JACHXB010000004.1"/>
</dbReference>
<reference evidence="2 3" key="1">
    <citation type="submission" date="2017-09" db="EMBL/GenBank/DDBJ databases">
        <authorList>
            <person name="Ehlers B."/>
            <person name="Leendertz F.H."/>
        </authorList>
    </citation>
    <scope>NUCLEOTIDE SEQUENCE [LARGE SCALE GENOMIC DNA]</scope>
    <source>
        <strain evidence="2 3">DSM 46844</strain>
    </source>
</reference>
<dbReference type="InterPro" id="IPR035959">
    <property type="entry name" value="RutC-like_sf"/>
</dbReference>
<dbReference type="Pfam" id="PF01042">
    <property type="entry name" value="Ribonuc_L-PSP"/>
    <property type="match status" value="1"/>
</dbReference>
<evidence type="ECO:0000313" key="2">
    <source>
        <dbReference type="EMBL" id="SNX96275.1"/>
    </source>
</evidence>
<name>A0A285EB59_9ACTN</name>
<evidence type="ECO:0000256" key="1">
    <source>
        <dbReference type="ARBA" id="ARBA00010552"/>
    </source>
</evidence>
<dbReference type="PANTHER" id="PTHR11803:SF58">
    <property type="entry name" value="PROTEIN HMF1-RELATED"/>
    <property type="match status" value="1"/>
</dbReference>
<dbReference type="PANTHER" id="PTHR11803">
    <property type="entry name" value="2-IMINOBUTANOATE/2-IMINOPROPANOATE DEAMINASE RIDA"/>
    <property type="match status" value="1"/>
</dbReference>
<dbReference type="GO" id="GO:0005829">
    <property type="term" value="C:cytosol"/>
    <property type="evidence" value="ECO:0007669"/>
    <property type="project" value="TreeGrafter"/>
</dbReference>
<comment type="similarity">
    <text evidence="1">Belongs to the RutC family.</text>
</comment>
<evidence type="ECO:0000313" key="3">
    <source>
        <dbReference type="Proteomes" id="UP000219514"/>
    </source>
</evidence>
<protein>
    <submittedName>
        <fullName evidence="2">Enamine deaminase RidA, house cleaning of reactive enamine intermediates, YjgF/YER057c/UK114 family</fullName>
    </submittedName>
</protein>
<dbReference type="SUPFAM" id="SSF55298">
    <property type="entry name" value="YjgF-like"/>
    <property type="match status" value="1"/>
</dbReference>
<accession>A0A285EB59</accession>
<dbReference type="AlphaFoldDB" id="A0A285EB59"/>
<keyword evidence="3" id="KW-1185">Reference proteome</keyword>